<evidence type="ECO:0000256" key="3">
    <source>
        <dbReference type="ARBA" id="ARBA00022448"/>
    </source>
</evidence>
<feature type="transmembrane region" description="Helical" evidence="8">
    <location>
        <begin position="228"/>
        <end position="251"/>
    </location>
</feature>
<evidence type="ECO:0000256" key="1">
    <source>
        <dbReference type="ARBA" id="ARBA00004141"/>
    </source>
</evidence>
<keyword evidence="4 8" id="KW-0592">Phosphate transport</keyword>
<dbReference type="PANTHER" id="PTHR11101:SF10">
    <property type="entry name" value="PHOSPHATE TRANSPORTER"/>
    <property type="match status" value="1"/>
</dbReference>
<feature type="transmembrane region" description="Helical" evidence="8">
    <location>
        <begin position="49"/>
        <end position="70"/>
    </location>
</feature>
<comment type="subcellular location">
    <subcellularLocation>
        <location evidence="1 8">Membrane</location>
        <topology evidence="1 8">Multi-pass membrane protein</topology>
    </subcellularLocation>
</comment>
<gene>
    <name evidence="9" type="ORF">CAMP_LOCUS16432</name>
</gene>
<keyword evidence="3 8" id="KW-0813">Transport</keyword>
<comment type="caution">
    <text evidence="9">The sequence shown here is derived from an EMBL/GenBank/DDBJ whole genome shotgun (WGS) entry which is preliminary data.</text>
</comment>
<evidence type="ECO:0000256" key="5">
    <source>
        <dbReference type="ARBA" id="ARBA00022692"/>
    </source>
</evidence>
<evidence type="ECO:0000256" key="8">
    <source>
        <dbReference type="RuleBase" id="RU363058"/>
    </source>
</evidence>
<proteinExistence type="inferred from homology"/>
<name>A0A9P1IZC1_9PELO</name>
<reference evidence="9" key="1">
    <citation type="submission" date="2022-11" db="EMBL/GenBank/DDBJ databases">
        <authorList>
            <person name="Kikuchi T."/>
        </authorList>
    </citation>
    <scope>NUCLEOTIDE SEQUENCE</scope>
    <source>
        <strain evidence="9">PS1010</strain>
    </source>
</reference>
<dbReference type="GO" id="GO:0005315">
    <property type="term" value="F:phosphate transmembrane transporter activity"/>
    <property type="evidence" value="ECO:0007669"/>
    <property type="project" value="InterPro"/>
</dbReference>
<dbReference type="EMBL" id="CANHGI010000005">
    <property type="protein sequence ID" value="CAI5453795.1"/>
    <property type="molecule type" value="Genomic_DNA"/>
</dbReference>
<feature type="transmembrane region" description="Helical" evidence="8">
    <location>
        <begin position="298"/>
        <end position="318"/>
    </location>
</feature>
<evidence type="ECO:0000256" key="2">
    <source>
        <dbReference type="ARBA" id="ARBA00009916"/>
    </source>
</evidence>
<dbReference type="InterPro" id="IPR001204">
    <property type="entry name" value="Phos_transporter"/>
</dbReference>
<feature type="transmembrane region" description="Helical" evidence="8">
    <location>
        <begin position="384"/>
        <end position="404"/>
    </location>
</feature>
<comment type="similarity">
    <text evidence="2 8">Belongs to the inorganic phosphate transporter (PiT) (TC 2.A.20) family.</text>
</comment>
<feature type="transmembrane region" description="Helical" evidence="8">
    <location>
        <begin position="437"/>
        <end position="459"/>
    </location>
</feature>
<dbReference type="AlphaFoldDB" id="A0A9P1IZC1"/>
<dbReference type="GO" id="GO:0016020">
    <property type="term" value="C:membrane"/>
    <property type="evidence" value="ECO:0007669"/>
    <property type="project" value="UniProtKB-SubCell"/>
</dbReference>
<feature type="transmembrane region" description="Helical" evidence="8">
    <location>
        <begin position="196"/>
        <end position="216"/>
    </location>
</feature>
<evidence type="ECO:0000313" key="10">
    <source>
        <dbReference type="Proteomes" id="UP001152747"/>
    </source>
</evidence>
<keyword evidence="10" id="KW-1185">Reference proteome</keyword>
<accession>A0A9P1IZC1</accession>
<keyword evidence="5 8" id="KW-0812">Transmembrane</keyword>
<feature type="transmembrane region" description="Helical" evidence="8">
    <location>
        <begin position="348"/>
        <end position="372"/>
    </location>
</feature>
<protein>
    <recommendedName>
        <fullName evidence="8">Phosphate transporter</fullName>
    </recommendedName>
</protein>
<feature type="transmembrane region" description="Helical" evidence="8">
    <location>
        <begin position="133"/>
        <end position="154"/>
    </location>
</feature>
<dbReference type="Proteomes" id="UP001152747">
    <property type="component" value="Unassembled WGS sequence"/>
</dbReference>
<evidence type="ECO:0000256" key="7">
    <source>
        <dbReference type="ARBA" id="ARBA00023136"/>
    </source>
</evidence>
<feature type="transmembrane region" description="Helical" evidence="8">
    <location>
        <begin position="160"/>
        <end position="184"/>
    </location>
</feature>
<sequence>MTSSTEIYFTNLLKPVPYYNLEVVQWALIFGVSFILGIGLGANDVADAFGTAVGAGTLTVTQAFVLASVVEMMGSVASGLAGNGGVSLQIIDTQQYAMDPEELVLGHLAMLIGCSVWLIIATFYGMPVSSIHSILGATIGFSLVLKGFTGIIWYRVVHIVVVWLISPFLSAIFSLLIFFTIDFAILRRENPVQRGLFYLPLIYLIVIFTNVLLFLLDGSQVLHLSDVPVAYMLAVSLIVGSLAGFFALFLVGPIMKQRLRREKIELPRIESSLSYTKNDSSLCSKLFPRDRKDDQKSVRLFSLLQIITACFAGFAHGADDVSNSVGPIRDLVHFYNQSYQDDNTTLNISVYIGLLSTLAILLGIWSLGIRVIKTVGEEISKMNPATGFSVEFGAAIVALGGNAIDIPQSMTHCLVGSIIGLGIVRSGPPVQWKTVKYVFMSWVLTMPVSGAISALSIYLMKRIFFVFQVDS</sequence>
<evidence type="ECO:0000313" key="9">
    <source>
        <dbReference type="EMBL" id="CAI5453795.1"/>
    </source>
</evidence>
<organism evidence="9 10">
    <name type="scientific">Caenorhabditis angaria</name>
    <dbReference type="NCBI Taxonomy" id="860376"/>
    <lineage>
        <taxon>Eukaryota</taxon>
        <taxon>Metazoa</taxon>
        <taxon>Ecdysozoa</taxon>
        <taxon>Nematoda</taxon>
        <taxon>Chromadorea</taxon>
        <taxon>Rhabditida</taxon>
        <taxon>Rhabditina</taxon>
        <taxon>Rhabditomorpha</taxon>
        <taxon>Rhabditoidea</taxon>
        <taxon>Rhabditidae</taxon>
        <taxon>Peloderinae</taxon>
        <taxon>Caenorhabditis</taxon>
    </lineage>
</organism>
<feature type="transmembrane region" description="Helical" evidence="8">
    <location>
        <begin position="23"/>
        <end position="42"/>
    </location>
</feature>
<comment type="function">
    <text evidence="8">Sodium-phosphate symporter.</text>
</comment>
<keyword evidence="6 8" id="KW-1133">Transmembrane helix</keyword>
<dbReference type="GO" id="GO:0035435">
    <property type="term" value="P:phosphate ion transmembrane transport"/>
    <property type="evidence" value="ECO:0007669"/>
    <property type="project" value="TreeGrafter"/>
</dbReference>
<dbReference type="Pfam" id="PF01384">
    <property type="entry name" value="PHO4"/>
    <property type="match status" value="1"/>
</dbReference>
<evidence type="ECO:0000256" key="6">
    <source>
        <dbReference type="ARBA" id="ARBA00022989"/>
    </source>
</evidence>
<evidence type="ECO:0000256" key="4">
    <source>
        <dbReference type="ARBA" id="ARBA00022592"/>
    </source>
</evidence>
<feature type="transmembrane region" description="Helical" evidence="8">
    <location>
        <begin position="104"/>
        <end position="126"/>
    </location>
</feature>
<dbReference type="PANTHER" id="PTHR11101">
    <property type="entry name" value="PHOSPHATE TRANSPORTER"/>
    <property type="match status" value="1"/>
</dbReference>
<dbReference type="OrthoDB" id="260807at2759"/>
<keyword evidence="7 8" id="KW-0472">Membrane</keyword>